<dbReference type="PANTHER" id="PTHR34653">
    <property type="match status" value="1"/>
</dbReference>
<proteinExistence type="inferred from homology"/>
<dbReference type="Pfam" id="PF02049">
    <property type="entry name" value="FliE"/>
    <property type="match status" value="1"/>
</dbReference>
<evidence type="ECO:0000313" key="7">
    <source>
        <dbReference type="Proteomes" id="UP000298594"/>
    </source>
</evidence>
<evidence type="ECO:0000256" key="2">
    <source>
        <dbReference type="ARBA" id="ARBA00009272"/>
    </source>
</evidence>
<evidence type="ECO:0000256" key="4">
    <source>
        <dbReference type="ARBA" id="ARBA00023143"/>
    </source>
</evidence>
<name>A0A4D6XX05_9GAMM</name>
<keyword evidence="4 5" id="KW-0975">Bacterial flagellum</keyword>
<organism evidence="6 7">
    <name type="scientific">Buchnera aphidicola</name>
    <name type="common">Brachycaudus cardui</name>
    <dbReference type="NCBI Taxonomy" id="557993"/>
    <lineage>
        <taxon>Bacteria</taxon>
        <taxon>Pseudomonadati</taxon>
        <taxon>Pseudomonadota</taxon>
        <taxon>Gammaproteobacteria</taxon>
        <taxon>Enterobacterales</taxon>
        <taxon>Erwiniaceae</taxon>
        <taxon>Buchnera</taxon>
    </lineage>
</organism>
<comment type="subcellular location">
    <subcellularLocation>
        <location evidence="1 5">Bacterial flagellum basal body</location>
    </subcellularLocation>
</comment>
<evidence type="ECO:0000256" key="5">
    <source>
        <dbReference type="HAMAP-Rule" id="MF_00724"/>
    </source>
</evidence>
<comment type="similarity">
    <text evidence="2 5">Belongs to the FliE family.</text>
</comment>
<keyword evidence="6" id="KW-0282">Flagellum</keyword>
<dbReference type="NCBIfam" id="TIGR00205">
    <property type="entry name" value="fliE"/>
    <property type="match status" value="1"/>
</dbReference>
<dbReference type="EMBL" id="CP034879">
    <property type="protein sequence ID" value="QCI20229.1"/>
    <property type="molecule type" value="Genomic_DNA"/>
</dbReference>
<protein>
    <recommendedName>
        <fullName evidence="3 5">Flagellar hook-basal body complex protein FliE</fullName>
    </recommendedName>
</protein>
<evidence type="ECO:0000256" key="1">
    <source>
        <dbReference type="ARBA" id="ARBA00004117"/>
    </source>
</evidence>
<accession>A0A4D6XX05</accession>
<sequence length="104" mass="11892">MLINNIDYQNLHTKVNFLDKYKNISQNNVESNNFIDCIKTALGEISKIQKHATKDAEKFVLNQSGISLNDVMINLQKSSLSMQMAIQVRNKIVSAYQEIMSQQI</sequence>
<keyword evidence="6" id="KW-0969">Cilium</keyword>
<dbReference type="RefSeq" id="WP_158358977.1">
    <property type="nucleotide sequence ID" value="NZ_CP034879.1"/>
</dbReference>
<evidence type="ECO:0000313" key="6">
    <source>
        <dbReference type="EMBL" id="QCI20229.1"/>
    </source>
</evidence>
<dbReference type="PANTHER" id="PTHR34653:SF1">
    <property type="entry name" value="FLAGELLAR HOOK-BASAL BODY COMPLEX PROTEIN FLIE"/>
    <property type="match status" value="1"/>
</dbReference>
<dbReference type="OrthoDB" id="8909229at2"/>
<keyword evidence="6" id="KW-0966">Cell projection</keyword>
<dbReference type="PRINTS" id="PR01006">
    <property type="entry name" value="FLGHOOKFLIE"/>
</dbReference>
<evidence type="ECO:0000256" key="3">
    <source>
        <dbReference type="ARBA" id="ARBA00018024"/>
    </source>
</evidence>
<dbReference type="Proteomes" id="UP000298594">
    <property type="component" value="Chromosome"/>
</dbReference>
<dbReference type="GO" id="GO:0071973">
    <property type="term" value="P:bacterial-type flagellum-dependent cell motility"/>
    <property type="evidence" value="ECO:0007669"/>
    <property type="project" value="InterPro"/>
</dbReference>
<dbReference type="InterPro" id="IPR001624">
    <property type="entry name" value="FliE"/>
</dbReference>
<reference evidence="6 7" key="2">
    <citation type="submission" date="2019-05" db="EMBL/GenBank/DDBJ databases">
        <title>Genome evolution of the obligate endosymbiont Buchnera aphidicola.</title>
        <authorList>
            <person name="Moran N.A."/>
        </authorList>
    </citation>
    <scope>NUCLEOTIDE SEQUENCE [LARGE SCALE GENOMIC DNA]</scope>
    <source>
        <strain evidence="6 7">Bca</strain>
    </source>
</reference>
<dbReference type="AlphaFoldDB" id="A0A4D6XX05"/>
<reference evidence="6 7" key="1">
    <citation type="submission" date="2018-12" db="EMBL/GenBank/DDBJ databases">
        <authorList>
            <person name="Chong R.A."/>
        </authorList>
    </citation>
    <scope>NUCLEOTIDE SEQUENCE [LARGE SCALE GENOMIC DNA]</scope>
    <source>
        <strain evidence="6 7">Bca</strain>
    </source>
</reference>
<dbReference type="HAMAP" id="MF_00724">
    <property type="entry name" value="FliE"/>
    <property type="match status" value="1"/>
</dbReference>
<dbReference type="GO" id="GO:0005198">
    <property type="term" value="F:structural molecule activity"/>
    <property type="evidence" value="ECO:0007669"/>
    <property type="project" value="UniProtKB-UniRule"/>
</dbReference>
<gene>
    <name evidence="5 6" type="primary">fliE</name>
    <name evidence="6" type="ORF">D9V67_00365</name>
</gene>
<dbReference type="GO" id="GO:0003774">
    <property type="term" value="F:cytoskeletal motor activity"/>
    <property type="evidence" value="ECO:0007669"/>
    <property type="project" value="InterPro"/>
</dbReference>
<dbReference type="GO" id="GO:0009425">
    <property type="term" value="C:bacterial-type flagellum basal body"/>
    <property type="evidence" value="ECO:0007669"/>
    <property type="project" value="UniProtKB-SubCell"/>
</dbReference>